<sequence>MIPKELKVYKLMASANHENRRASAENRKVHFEVHHDQVVPVIPHQNSGSSTSSDSSMEFDVTAEDAHSSPPLESKKAGDLHPWTLSPELTSPSPCLSIQIGTATQLPELQTMGRPEGYDPDRIPLSIFSSNPTTPAEWSVASNESLFSLHLGNNSFSRDQFILLSEEFPKPDEWATMPMPPVTKAPDFESKNPDMGKHSGSIEMAAEPTKLVTERHLGLIETFHETPKVVLNETPEVKSKEKMDPVEESWISTRSDTSSMST</sequence>
<keyword evidence="3" id="KW-1185">Reference proteome</keyword>
<dbReference type="KEGG" id="qsa:O6P43_004400"/>
<dbReference type="EMBL" id="JARAOO010000003">
    <property type="protein sequence ID" value="KAJ7974309.1"/>
    <property type="molecule type" value="Genomic_DNA"/>
</dbReference>
<dbReference type="AlphaFoldDB" id="A0AAD7Q3Z6"/>
<feature type="compositionally biased region" description="Low complexity" evidence="1">
    <location>
        <begin position="47"/>
        <end position="56"/>
    </location>
</feature>
<feature type="region of interest" description="Disordered" evidence="1">
    <location>
        <begin position="231"/>
        <end position="262"/>
    </location>
</feature>
<feature type="compositionally biased region" description="Polar residues" evidence="1">
    <location>
        <begin position="250"/>
        <end position="262"/>
    </location>
</feature>
<accession>A0AAD7Q3Z6</accession>
<feature type="compositionally biased region" description="Basic and acidic residues" evidence="1">
    <location>
        <begin position="235"/>
        <end position="245"/>
    </location>
</feature>
<evidence type="ECO:0000313" key="3">
    <source>
        <dbReference type="Proteomes" id="UP001163823"/>
    </source>
</evidence>
<evidence type="ECO:0000256" key="1">
    <source>
        <dbReference type="SAM" id="MobiDB-lite"/>
    </source>
</evidence>
<comment type="caution">
    <text evidence="2">The sequence shown here is derived from an EMBL/GenBank/DDBJ whole genome shotgun (WGS) entry which is preliminary data.</text>
</comment>
<reference evidence="2" key="1">
    <citation type="journal article" date="2023" name="Science">
        <title>Elucidation of the pathway for biosynthesis of saponin adjuvants from the soapbark tree.</title>
        <authorList>
            <person name="Reed J."/>
            <person name="Orme A."/>
            <person name="El-Demerdash A."/>
            <person name="Owen C."/>
            <person name="Martin L.B.B."/>
            <person name="Misra R.C."/>
            <person name="Kikuchi S."/>
            <person name="Rejzek M."/>
            <person name="Martin A.C."/>
            <person name="Harkess A."/>
            <person name="Leebens-Mack J."/>
            <person name="Louveau T."/>
            <person name="Stephenson M.J."/>
            <person name="Osbourn A."/>
        </authorList>
    </citation>
    <scope>NUCLEOTIDE SEQUENCE</scope>
    <source>
        <strain evidence="2">S10</strain>
    </source>
</reference>
<gene>
    <name evidence="2" type="ORF">O6P43_004400</name>
</gene>
<name>A0AAD7Q3Z6_QUISA</name>
<dbReference type="PANTHER" id="PTHR33673:SF36">
    <property type="entry name" value="MYB-LIKE PROTEIN Q"/>
    <property type="match status" value="1"/>
</dbReference>
<dbReference type="Proteomes" id="UP001163823">
    <property type="component" value="Chromosome 3"/>
</dbReference>
<proteinExistence type="predicted"/>
<organism evidence="2 3">
    <name type="scientific">Quillaja saponaria</name>
    <name type="common">Soap bark tree</name>
    <dbReference type="NCBI Taxonomy" id="32244"/>
    <lineage>
        <taxon>Eukaryota</taxon>
        <taxon>Viridiplantae</taxon>
        <taxon>Streptophyta</taxon>
        <taxon>Embryophyta</taxon>
        <taxon>Tracheophyta</taxon>
        <taxon>Spermatophyta</taxon>
        <taxon>Magnoliopsida</taxon>
        <taxon>eudicotyledons</taxon>
        <taxon>Gunneridae</taxon>
        <taxon>Pentapetalae</taxon>
        <taxon>rosids</taxon>
        <taxon>fabids</taxon>
        <taxon>Fabales</taxon>
        <taxon>Quillajaceae</taxon>
        <taxon>Quillaja</taxon>
    </lineage>
</organism>
<evidence type="ECO:0000313" key="2">
    <source>
        <dbReference type="EMBL" id="KAJ7974309.1"/>
    </source>
</evidence>
<feature type="region of interest" description="Disordered" evidence="1">
    <location>
        <begin position="41"/>
        <end position="86"/>
    </location>
</feature>
<dbReference type="PANTHER" id="PTHR33673">
    <property type="entry name" value="SUPPRESSOR SRP40-LIKE PROTEIN"/>
    <property type="match status" value="1"/>
</dbReference>
<protein>
    <submittedName>
        <fullName evidence="2">RNA-binding protein with serine-rich domain like</fullName>
    </submittedName>
</protein>